<evidence type="ECO:0000313" key="1">
    <source>
        <dbReference type="EMBL" id="KAK8844242.1"/>
    </source>
</evidence>
<name>A0ABR2HC12_9EUKA</name>
<comment type="caution">
    <text evidence="1">The sequence shown here is derived from an EMBL/GenBank/DDBJ whole genome shotgun (WGS) entry which is preliminary data.</text>
</comment>
<reference evidence="1 2" key="1">
    <citation type="submission" date="2024-04" db="EMBL/GenBank/DDBJ databases">
        <title>Tritrichomonas musculus Genome.</title>
        <authorList>
            <person name="Alves-Ferreira E."/>
            <person name="Grigg M."/>
            <person name="Lorenzi H."/>
            <person name="Galac M."/>
        </authorList>
    </citation>
    <scope>NUCLEOTIDE SEQUENCE [LARGE SCALE GENOMIC DNA]</scope>
    <source>
        <strain evidence="1 2">EAF2021</strain>
    </source>
</reference>
<keyword evidence="2" id="KW-1185">Reference proteome</keyword>
<gene>
    <name evidence="1" type="ORF">M9Y10_024453</name>
</gene>
<protein>
    <submittedName>
        <fullName evidence="1">Uncharacterized protein</fullName>
    </submittedName>
</protein>
<organism evidence="1 2">
    <name type="scientific">Tritrichomonas musculus</name>
    <dbReference type="NCBI Taxonomy" id="1915356"/>
    <lineage>
        <taxon>Eukaryota</taxon>
        <taxon>Metamonada</taxon>
        <taxon>Parabasalia</taxon>
        <taxon>Tritrichomonadida</taxon>
        <taxon>Tritrichomonadidae</taxon>
        <taxon>Tritrichomonas</taxon>
    </lineage>
</organism>
<sequence>MDLFPNEKLWVLNEGTITVMPVKGNKHSKPINENEKNIILSVPNEIDEGKLKSMEVKRIKIYKYKN</sequence>
<dbReference type="EMBL" id="JAPFFF010000033">
    <property type="protein sequence ID" value="KAK8844242.1"/>
    <property type="molecule type" value="Genomic_DNA"/>
</dbReference>
<dbReference type="Proteomes" id="UP001470230">
    <property type="component" value="Unassembled WGS sequence"/>
</dbReference>
<evidence type="ECO:0000313" key="2">
    <source>
        <dbReference type="Proteomes" id="UP001470230"/>
    </source>
</evidence>
<proteinExistence type="predicted"/>
<accession>A0ABR2HC12</accession>